<proteinExistence type="predicted"/>
<evidence type="ECO:0000313" key="3">
    <source>
        <dbReference type="Proteomes" id="UP001373714"/>
    </source>
</evidence>
<feature type="chain" id="PRO_5043900396" evidence="1">
    <location>
        <begin position="22"/>
        <end position="120"/>
    </location>
</feature>
<dbReference type="AlphaFoldDB" id="A0AAV9UAF8"/>
<accession>A0AAV9UAF8</accession>
<keyword evidence="1" id="KW-0732">Signal</keyword>
<keyword evidence="3" id="KW-1185">Reference proteome</keyword>
<dbReference type="Proteomes" id="UP001373714">
    <property type="component" value="Unassembled WGS sequence"/>
</dbReference>
<feature type="signal peptide" evidence="1">
    <location>
        <begin position="1"/>
        <end position="21"/>
    </location>
</feature>
<name>A0AAV9UAF8_9PEZI</name>
<sequence length="120" mass="13145">MRFSTLVTALAAVNIAVSVPAVTTTAPSSPSTNIAMKYCLIRVEYISPGYSQRELVIGKALSVNTTSDEPERGPHRRYSTSCYTGPHWVLQDQINRAIGGICTYMRGHDDQASVRMPGFH</sequence>
<organism evidence="2 3">
    <name type="scientific">Orbilia blumenaviensis</name>
    <dbReference type="NCBI Taxonomy" id="1796055"/>
    <lineage>
        <taxon>Eukaryota</taxon>
        <taxon>Fungi</taxon>
        <taxon>Dikarya</taxon>
        <taxon>Ascomycota</taxon>
        <taxon>Pezizomycotina</taxon>
        <taxon>Orbiliomycetes</taxon>
        <taxon>Orbiliales</taxon>
        <taxon>Orbiliaceae</taxon>
        <taxon>Orbilia</taxon>
    </lineage>
</organism>
<dbReference type="EMBL" id="JAVHNS010000012">
    <property type="protein sequence ID" value="KAK6338520.1"/>
    <property type="molecule type" value="Genomic_DNA"/>
</dbReference>
<evidence type="ECO:0000256" key="1">
    <source>
        <dbReference type="SAM" id="SignalP"/>
    </source>
</evidence>
<comment type="caution">
    <text evidence="2">The sequence shown here is derived from an EMBL/GenBank/DDBJ whole genome shotgun (WGS) entry which is preliminary data.</text>
</comment>
<gene>
    <name evidence="2" type="ORF">TWF730_002583</name>
</gene>
<reference evidence="2 3" key="1">
    <citation type="submission" date="2019-10" db="EMBL/GenBank/DDBJ databases">
        <authorList>
            <person name="Palmer J.M."/>
        </authorList>
    </citation>
    <scope>NUCLEOTIDE SEQUENCE [LARGE SCALE GENOMIC DNA]</scope>
    <source>
        <strain evidence="2 3">TWF730</strain>
    </source>
</reference>
<evidence type="ECO:0000313" key="2">
    <source>
        <dbReference type="EMBL" id="KAK6338520.1"/>
    </source>
</evidence>
<protein>
    <submittedName>
        <fullName evidence="2">Uncharacterized protein</fullName>
    </submittedName>
</protein>